<evidence type="ECO:0000313" key="2">
    <source>
        <dbReference type="EMBL" id="SHF82740.1"/>
    </source>
</evidence>
<proteinExistence type="predicted"/>
<evidence type="ECO:0000256" key="1">
    <source>
        <dbReference type="SAM" id="SignalP"/>
    </source>
</evidence>
<feature type="chain" id="PRO_5012974180" evidence="1">
    <location>
        <begin position="21"/>
        <end position="198"/>
    </location>
</feature>
<dbReference type="OrthoDB" id="679096at2"/>
<evidence type="ECO:0000313" key="3">
    <source>
        <dbReference type="Proteomes" id="UP000184048"/>
    </source>
</evidence>
<accession>A0A1M5EU41</accession>
<protein>
    <submittedName>
        <fullName evidence="2">Uncharacterized protein</fullName>
    </submittedName>
</protein>
<gene>
    <name evidence="2" type="ORF">SAMN02745131_03619</name>
</gene>
<dbReference type="RefSeq" id="WP_072836745.1">
    <property type="nucleotide sequence ID" value="NZ_FQUU01000020.1"/>
</dbReference>
<dbReference type="Proteomes" id="UP000184048">
    <property type="component" value="Unassembled WGS sequence"/>
</dbReference>
<organism evidence="2 3">
    <name type="scientific">Flavisolibacter ginsengisoli DSM 18119</name>
    <dbReference type="NCBI Taxonomy" id="1121884"/>
    <lineage>
        <taxon>Bacteria</taxon>
        <taxon>Pseudomonadati</taxon>
        <taxon>Bacteroidota</taxon>
        <taxon>Chitinophagia</taxon>
        <taxon>Chitinophagales</taxon>
        <taxon>Chitinophagaceae</taxon>
        <taxon>Flavisolibacter</taxon>
    </lineage>
</organism>
<keyword evidence="1" id="KW-0732">Signal</keyword>
<feature type="signal peptide" evidence="1">
    <location>
        <begin position="1"/>
        <end position="20"/>
    </location>
</feature>
<reference evidence="2 3" key="1">
    <citation type="submission" date="2016-11" db="EMBL/GenBank/DDBJ databases">
        <authorList>
            <person name="Jaros S."/>
            <person name="Januszkiewicz K."/>
            <person name="Wedrychowicz H."/>
        </authorList>
    </citation>
    <scope>NUCLEOTIDE SEQUENCE [LARGE SCALE GENOMIC DNA]</scope>
    <source>
        <strain evidence="2 3">DSM 18119</strain>
    </source>
</reference>
<keyword evidence="3" id="KW-1185">Reference proteome</keyword>
<dbReference type="STRING" id="1121884.SAMN02745131_03619"/>
<dbReference type="EMBL" id="FQUU01000020">
    <property type="protein sequence ID" value="SHF82740.1"/>
    <property type="molecule type" value="Genomic_DNA"/>
</dbReference>
<sequence>MKNTIFLFIAALFITASVNAQSTVDSIRAKYTLQPMPGALTLEKAFPVLGTYHLTTDSTSTLTVSMDSASKGIVWVEGLPQGKFKAFLKQSPATYRITAQKTESGTSVPEGTLMFDTTTNTLNIALGKAYNEANPAEIFGTVADAGVSADVANTGTEVKVKTKTKTTKSKAKVVFYSATKVDQNTTATTGSLQPQSHQ</sequence>
<name>A0A1M5EU41_9BACT</name>
<dbReference type="AlphaFoldDB" id="A0A1M5EU41"/>